<reference evidence="4 5" key="1">
    <citation type="submission" date="2014-07" db="EMBL/GenBank/DDBJ databases">
        <title>Chaperone-usher fimbriae in a diverse selection of Gallibacterium genomes.</title>
        <authorList>
            <person name="Kudirkiene E."/>
            <person name="Bager R.J."/>
            <person name="Johnson T.J."/>
            <person name="Bojesen A.M."/>
        </authorList>
    </citation>
    <scope>NUCLEOTIDE SEQUENCE [LARGE SCALE GENOMIC DNA]</scope>
    <source>
        <strain evidence="4 5">4895</strain>
    </source>
</reference>
<feature type="transmembrane region" description="Helical" evidence="2">
    <location>
        <begin position="83"/>
        <end position="100"/>
    </location>
</feature>
<feature type="transmembrane region" description="Helical" evidence="2">
    <location>
        <begin position="35"/>
        <end position="53"/>
    </location>
</feature>
<dbReference type="Pfam" id="PF01478">
    <property type="entry name" value="Peptidase_A24"/>
    <property type="match status" value="1"/>
</dbReference>
<name>A0A0A2ZL28_9PAST</name>
<comment type="caution">
    <text evidence="4">The sequence shown here is derived from an EMBL/GenBank/DDBJ whole genome shotgun (WGS) entry which is preliminary data.</text>
</comment>
<dbReference type="Proteomes" id="UP000030554">
    <property type="component" value="Unassembled WGS sequence"/>
</dbReference>
<organism evidence="4 5">
    <name type="scientific">Gallibacterium anatis 4895</name>
    <dbReference type="NCBI Taxonomy" id="1396510"/>
    <lineage>
        <taxon>Bacteria</taxon>
        <taxon>Pseudomonadati</taxon>
        <taxon>Pseudomonadota</taxon>
        <taxon>Gammaproteobacteria</taxon>
        <taxon>Pasteurellales</taxon>
        <taxon>Pasteurellaceae</taxon>
        <taxon>Gallibacterium</taxon>
    </lineage>
</organism>
<feature type="transmembrane region" description="Helical" evidence="2">
    <location>
        <begin position="182"/>
        <end position="199"/>
    </location>
</feature>
<comment type="similarity">
    <text evidence="1">Belongs to the peptidase A24 family.</text>
</comment>
<evidence type="ECO:0000256" key="1">
    <source>
        <dbReference type="ARBA" id="ARBA00005801"/>
    </source>
</evidence>
<keyword evidence="2" id="KW-0812">Transmembrane</keyword>
<proteinExistence type="inferred from homology"/>
<dbReference type="InterPro" id="IPR050882">
    <property type="entry name" value="Prepilin_peptidase/N-MTase"/>
</dbReference>
<dbReference type="PANTHER" id="PTHR30487:SF0">
    <property type="entry name" value="PREPILIN LEADER PEPTIDASE_N-METHYLTRANSFERASE-RELATED"/>
    <property type="match status" value="1"/>
</dbReference>
<dbReference type="Gene3D" id="1.20.120.1220">
    <property type="match status" value="1"/>
</dbReference>
<evidence type="ECO:0000256" key="2">
    <source>
        <dbReference type="SAM" id="Phobius"/>
    </source>
</evidence>
<feature type="transmembrane region" description="Helical" evidence="2">
    <location>
        <begin position="107"/>
        <end position="128"/>
    </location>
</feature>
<evidence type="ECO:0000259" key="3">
    <source>
        <dbReference type="Pfam" id="PF01478"/>
    </source>
</evidence>
<feature type="domain" description="Prepilin type IV endopeptidase peptidase" evidence="3">
    <location>
        <begin position="64"/>
        <end position="171"/>
    </location>
</feature>
<dbReference type="GO" id="GO:0004190">
    <property type="term" value="F:aspartic-type endopeptidase activity"/>
    <property type="evidence" value="ECO:0007669"/>
    <property type="project" value="InterPro"/>
</dbReference>
<dbReference type="PANTHER" id="PTHR30487">
    <property type="entry name" value="TYPE 4 PREPILIN-LIKE PROTEINS LEADER PEPTIDE-PROCESSING ENZYME"/>
    <property type="match status" value="1"/>
</dbReference>
<feature type="transmembrane region" description="Helical" evidence="2">
    <location>
        <begin position="148"/>
        <end position="175"/>
    </location>
</feature>
<sequence>MVAVLLLLSVAFFCWHQQQYAILSEKSSICFNVESSLHLLCYLLIALACYFLTMKSWVAWLYYVLYAVCYQVAILDYQYQRISVIHCYLLLVCALLLSAFEISSLALFDAVISFSTAFVAGLLLYLLLYLSGKTNALGLGDVLLFPSLALLISVYFLPYLLLISSIIAILHYLLLSGGRGRYIPFAPSLVIAALSLFLLQESGKLSFLSAYVP</sequence>
<protein>
    <submittedName>
        <fullName evidence="4">Peptidase</fullName>
    </submittedName>
</protein>
<dbReference type="InterPro" id="IPR000045">
    <property type="entry name" value="Prepilin_IV_endopep_pep"/>
</dbReference>
<dbReference type="GO" id="GO:0005886">
    <property type="term" value="C:plasma membrane"/>
    <property type="evidence" value="ECO:0007669"/>
    <property type="project" value="TreeGrafter"/>
</dbReference>
<gene>
    <name evidence="4" type="ORF">IO48_12975</name>
</gene>
<evidence type="ECO:0000313" key="5">
    <source>
        <dbReference type="Proteomes" id="UP000030554"/>
    </source>
</evidence>
<evidence type="ECO:0000313" key="4">
    <source>
        <dbReference type="EMBL" id="KGQ57726.1"/>
    </source>
</evidence>
<dbReference type="GO" id="GO:0006465">
    <property type="term" value="P:signal peptide processing"/>
    <property type="evidence" value="ECO:0007669"/>
    <property type="project" value="TreeGrafter"/>
</dbReference>
<dbReference type="EMBL" id="JPJQ01000090">
    <property type="protein sequence ID" value="KGQ57726.1"/>
    <property type="molecule type" value="Genomic_DNA"/>
</dbReference>
<keyword evidence="2" id="KW-1133">Transmembrane helix</keyword>
<accession>A0A0A2ZL28</accession>
<keyword evidence="2" id="KW-0472">Membrane</keyword>
<dbReference type="AlphaFoldDB" id="A0A0A2ZL28"/>